<evidence type="ECO:0000313" key="3">
    <source>
        <dbReference type="Proteomes" id="UP001311232"/>
    </source>
</evidence>
<evidence type="ECO:0000313" key="2">
    <source>
        <dbReference type="EMBL" id="KAK5616398.1"/>
    </source>
</evidence>
<protein>
    <submittedName>
        <fullName evidence="2">Uncharacterized protein</fullName>
    </submittedName>
</protein>
<feature type="region of interest" description="Disordered" evidence="1">
    <location>
        <begin position="1"/>
        <end position="20"/>
    </location>
</feature>
<dbReference type="AlphaFoldDB" id="A0AAV9S5S5"/>
<proteinExistence type="predicted"/>
<accession>A0AAV9S5S5</accession>
<gene>
    <name evidence="2" type="ORF">CRENBAI_012204</name>
</gene>
<keyword evidence="3" id="KW-1185">Reference proteome</keyword>
<feature type="region of interest" description="Disordered" evidence="1">
    <location>
        <begin position="238"/>
        <end position="276"/>
    </location>
</feature>
<dbReference type="EMBL" id="JAHHUM010000889">
    <property type="protein sequence ID" value="KAK5616398.1"/>
    <property type="molecule type" value="Genomic_DNA"/>
</dbReference>
<organism evidence="2 3">
    <name type="scientific">Crenichthys baileyi</name>
    <name type="common">White River springfish</name>
    <dbReference type="NCBI Taxonomy" id="28760"/>
    <lineage>
        <taxon>Eukaryota</taxon>
        <taxon>Metazoa</taxon>
        <taxon>Chordata</taxon>
        <taxon>Craniata</taxon>
        <taxon>Vertebrata</taxon>
        <taxon>Euteleostomi</taxon>
        <taxon>Actinopterygii</taxon>
        <taxon>Neopterygii</taxon>
        <taxon>Teleostei</taxon>
        <taxon>Neoteleostei</taxon>
        <taxon>Acanthomorphata</taxon>
        <taxon>Ovalentaria</taxon>
        <taxon>Atherinomorphae</taxon>
        <taxon>Cyprinodontiformes</taxon>
        <taxon>Goodeidae</taxon>
        <taxon>Crenichthys</taxon>
    </lineage>
</organism>
<feature type="compositionally biased region" description="Pro residues" evidence="1">
    <location>
        <begin position="74"/>
        <end position="84"/>
    </location>
</feature>
<reference evidence="2 3" key="1">
    <citation type="submission" date="2021-06" db="EMBL/GenBank/DDBJ databases">
        <authorList>
            <person name="Palmer J.M."/>
        </authorList>
    </citation>
    <scope>NUCLEOTIDE SEQUENCE [LARGE SCALE GENOMIC DNA]</scope>
    <source>
        <strain evidence="2 3">MEX-2019</strain>
        <tissue evidence="2">Muscle</tissue>
    </source>
</reference>
<name>A0AAV9S5S5_9TELE</name>
<evidence type="ECO:0000256" key="1">
    <source>
        <dbReference type="SAM" id="MobiDB-lite"/>
    </source>
</evidence>
<comment type="caution">
    <text evidence="2">The sequence shown here is derived from an EMBL/GenBank/DDBJ whole genome shotgun (WGS) entry which is preliminary data.</text>
</comment>
<dbReference type="Proteomes" id="UP001311232">
    <property type="component" value="Unassembled WGS sequence"/>
</dbReference>
<sequence>MAPEYLPATQTHSLTVQGDHKDQAEEITLWEYLRRATERNSCQAAEEERQQSPFWDSKVAIPLPGTGPFRYKSSPPPQSKPATPPASVCSTVVTSHPRLQRRQPPPSFLRAFLLVRDAVGAPLLFGTRPHLPVTPGERGGCGLGLKSSQGLMHMLSILQASLLLLHGFCLVWLQLEQPTLTPVAWMALYIWPKKPRTMNLCFEEFLREGLIDAPAPVSAGGPPASLITTPVPASMSAGLHGSSADLHGSSTDPQGTPAASGGSPAASQGSPAASLEPSADFLDFPGLRRVSAPLPRVSAVPAPLPRVTVGLSLLHLSQLSSFQSPCQLSRFQNPSIPSKFQGSERGSRMNRLPSKFLCSERGSGLNRLPSKFPSFKRGSGKNRL</sequence>
<feature type="compositionally biased region" description="Low complexity" evidence="1">
    <location>
        <begin position="253"/>
        <end position="274"/>
    </location>
</feature>
<feature type="region of interest" description="Disordered" evidence="1">
    <location>
        <begin position="66"/>
        <end position="86"/>
    </location>
</feature>